<dbReference type="RefSeq" id="XP_018275904.1">
    <property type="nucleotide sequence ID" value="XM_018419848.1"/>
</dbReference>
<dbReference type="Proteomes" id="UP000053611">
    <property type="component" value="Unassembled WGS sequence"/>
</dbReference>
<feature type="transmembrane region" description="Helical" evidence="8">
    <location>
        <begin position="97"/>
        <end position="118"/>
    </location>
</feature>
<dbReference type="OrthoDB" id="537032at2759"/>
<keyword evidence="4 8" id="KW-1133">Transmembrane helix</keyword>
<dbReference type="PANTHER" id="PTHR12560:SF0">
    <property type="entry name" value="LD18904P"/>
    <property type="match status" value="1"/>
</dbReference>
<feature type="region of interest" description="Disordered" evidence="7">
    <location>
        <begin position="347"/>
        <end position="384"/>
    </location>
</feature>
<gene>
    <name evidence="10" type="ORF">CC85DRAFT_195839</name>
</gene>
<feature type="region of interest" description="Disordered" evidence="7">
    <location>
        <begin position="311"/>
        <end position="333"/>
    </location>
</feature>
<evidence type="ECO:0000256" key="4">
    <source>
        <dbReference type="ARBA" id="ARBA00022989"/>
    </source>
</evidence>
<accession>A0A0J0XED4</accession>
<keyword evidence="5 6" id="KW-0472">Membrane</keyword>
<evidence type="ECO:0000259" key="9">
    <source>
        <dbReference type="PROSITE" id="PS50922"/>
    </source>
</evidence>
<dbReference type="GO" id="GO:0050291">
    <property type="term" value="F:sphingosine N-acyltransferase activity"/>
    <property type="evidence" value="ECO:0007669"/>
    <property type="project" value="InterPro"/>
</dbReference>
<evidence type="ECO:0000313" key="10">
    <source>
        <dbReference type="EMBL" id="KLT39413.1"/>
    </source>
</evidence>
<evidence type="ECO:0000256" key="3">
    <source>
        <dbReference type="ARBA" id="ARBA00022692"/>
    </source>
</evidence>
<feature type="transmembrane region" description="Helical" evidence="8">
    <location>
        <begin position="228"/>
        <end position="248"/>
    </location>
</feature>
<evidence type="ECO:0000313" key="11">
    <source>
        <dbReference type="Proteomes" id="UP000053611"/>
    </source>
</evidence>
<evidence type="ECO:0000256" key="8">
    <source>
        <dbReference type="SAM" id="Phobius"/>
    </source>
</evidence>
<dbReference type="PROSITE" id="PS50922">
    <property type="entry name" value="TLC"/>
    <property type="match status" value="1"/>
</dbReference>
<dbReference type="EMBL" id="KQ087259">
    <property type="protein sequence ID" value="KLT39413.1"/>
    <property type="molecule type" value="Genomic_DNA"/>
</dbReference>
<proteinExistence type="inferred from homology"/>
<feature type="transmembrane region" description="Helical" evidence="8">
    <location>
        <begin position="197"/>
        <end position="216"/>
    </location>
</feature>
<comment type="subcellular location">
    <subcellularLocation>
        <location evidence="1">Membrane</location>
        <topology evidence="1">Multi-pass membrane protein</topology>
    </subcellularLocation>
</comment>
<dbReference type="Pfam" id="PF03798">
    <property type="entry name" value="TRAM_LAG1_CLN8"/>
    <property type="match status" value="1"/>
</dbReference>
<name>A0A0J0XED4_9TREE</name>
<dbReference type="PIRSF" id="PIRSF005225">
    <property type="entry name" value="LAG1_LAC1"/>
    <property type="match status" value="1"/>
</dbReference>
<feature type="transmembrane region" description="Helical" evidence="8">
    <location>
        <begin position="174"/>
        <end position="191"/>
    </location>
</feature>
<evidence type="ECO:0000256" key="2">
    <source>
        <dbReference type="ARBA" id="ARBA00009808"/>
    </source>
</evidence>
<feature type="domain" description="TLC" evidence="9">
    <location>
        <begin position="92"/>
        <end position="306"/>
    </location>
</feature>
<evidence type="ECO:0000256" key="5">
    <source>
        <dbReference type="ARBA" id="ARBA00023136"/>
    </source>
</evidence>
<dbReference type="AlphaFoldDB" id="A0A0J0XED4"/>
<dbReference type="GO" id="GO:0046513">
    <property type="term" value="P:ceramide biosynthetic process"/>
    <property type="evidence" value="ECO:0007669"/>
    <property type="project" value="InterPro"/>
</dbReference>
<keyword evidence="3 6" id="KW-0812">Transmembrane</keyword>
<organism evidence="10 11">
    <name type="scientific">Cutaneotrichosporon oleaginosum</name>
    <dbReference type="NCBI Taxonomy" id="879819"/>
    <lineage>
        <taxon>Eukaryota</taxon>
        <taxon>Fungi</taxon>
        <taxon>Dikarya</taxon>
        <taxon>Basidiomycota</taxon>
        <taxon>Agaricomycotina</taxon>
        <taxon>Tremellomycetes</taxon>
        <taxon>Trichosporonales</taxon>
        <taxon>Trichosporonaceae</taxon>
        <taxon>Cutaneotrichosporon</taxon>
    </lineage>
</organism>
<feature type="transmembrane region" description="Helical" evidence="8">
    <location>
        <begin position="275"/>
        <end position="298"/>
    </location>
</feature>
<sequence length="384" mass="42914">MSALSASSLPPQLRRFVSLSYPVGGGLYGKGRDDLLFATSCAVVWTFLRHVCMNHILAPLADAVIPEEKLPKGAKGALLRHEQRLAAKRRQHNVARFAEQAWGMLYCGVFFTLGVIILRRIPNALSPEQVWGTYPYTPLPYLTKWYYLAQLGWWFHQVYAINTEKRRKDYWQMFGHHFLTIALIVGSYAANYTRVGVIVHVIMDTADIFLPLAKLLRYMDLRQACDVTFVVFLLTWIVTRQVGLFLVIRSAYVEAPKYIPFKWAPEEGIYLTKPIYYGFVALLSILLVLCTMWFYMAIMVAVRVVTGKGAEDVRSDSEEEDEISVDGDESDASSIAGFANGVASGRATPNGNGYTNGHAHTNGFTNGHSPASSFGSAAGLKHRK</sequence>
<evidence type="ECO:0000256" key="6">
    <source>
        <dbReference type="PROSITE-ProRule" id="PRU00205"/>
    </source>
</evidence>
<reference evidence="10 11" key="1">
    <citation type="submission" date="2015-03" db="EMBL/GenBank/DDBJ databases">
        <title>Genomics and transcriptomics of the oil-accumulating basidiomycete yeast T. oleaginosus allow insights into substrate utilization and the diverse evolutionary trajectories of mating systems in fungi.</title>
        <authorList>
            <consortium name="DOE Joint Genome Institute"/>
            <person name="Kourist R."/>
            <person name="Kracht O."/>
            <person name="Bracharz F."/>
            <person name="Lipzen A."/>
            <person name="Nolan M."/>
            <person name="Ohm R."/>
            <person name="Grigoriev I."/>
            <person name="Sun S."/>
            <person name="Heitman J."/>
            <person name="Bruck T."/>
            <person name="Nowrousian M."/>
        </authorList>
    </citation>
    <scope>NUCLEOTIDE SEQUENCE [LARGE SCALE GENOMIC DNA]</scope>
    <source>
        <strain evidence="10 11">IBC0246</strain>
    </source>
</reference>
<dbReference type="PANTHER" id="PTHR12560">
    <property type="entry name" value="LONGEVITY ASSURANCE FACTOR 1 LAG1"/>
    <property type="match status" value="1"/>
</dbReference>
<dbReference type="GeneID" id="28980451"/>
<feature type="compositionally biased region" description="Polar residues" evidence="7">
    <location>
        <begin position="347"/>
        <end position="375"/>
    </location>
</feature>
<evidence type="ECO:0000256" key="1">
    <source>
        <dbReference type="ARBA" id="ARBA00004141"/>
    </source>
</evidence>
<comment type="similarity">
    <text evidence="2">Belongs to the sphingosine N-acyltransferase family.</text>
</comment>
<feature type="compositionally biased region" description="Acidic residues" evidence="7">
    <location>
        <begin position="317"/>
        <end position="331"/>
    </location>
</feature>
<dbReference type="GO" id="GO:0016020">
    <property type="term" value="C:membrane"/>
    <property type="evidence" value="ECO:0007669"/>
    <property type="project" value="UniProtKB-SubCell"/>
</dbReference>
<protein>
    <submittedName>
        <fullName evidence="10">Longevity assurance proteins LAG1/LAC1</fullName>
    </submittedName>
</protein>
<dbReference type="SMART" id="SM00724">
    <property type="entry name" value="TLC"/>
    <property type="match status" value="1"/>
</dbReference>
<dbReference type="InterPro" id="IPR016439">
    <property type="entry name" value="Lag1/Lac1-like"/>
</dbReference>
<dbReference type="STRING" id="879819.A0A0J0XED4"/>
<evidence type="ECO:0000256" key="7">
    <source>
        <dbReference type="SAM" id="MobiDB-lite"/>
    </source>
</evidence>
<keyword evidence="11" id="KW-1185">Reference proteome</keyword>
<dbReference type="InterPro" id="IPR006634">
    <property type="entry name" value="TLC-dom"/>
</dbReference>